<dbReference type="RefSeq" id="WP_193522418.1">
    <property type="nucleotide sequence ID" value="NZ_CBCSDF010000020.1"/>
</dbReference>
<evidence type="ECO:0000313" key="2">
    <source>
        <dbReference type="Proteomes" id="UP001304419"/>
    </source>
</evidence>
<dbReference type="Proteomes" id="UP001304419">
    <property type="component" value="Chromosome 1"/>
</dbReference>
<dbReference type="EMBL" id="CP137578">
    <property type="protein sequence ID" value="WOX29321.1"/>
    <property type="molecule type" value="Genomic_DNA"/>
</dbReference>
<organism evidence="1 2">
    <name type="scientific">Pseudoalteromonas maricaloris</name>
    <dbReference type="NCBI Taxonomy" id="184924"/>
    <lineage>
        <taxon>Bacteria</taxon>
        <taxon>Pseudomonadati</taxon>
        <taxon>Pseudomonadota</taxon>
        <taxon>Gammaproteobacteria</taxon>
        <taxon>Alteromonadales</taxon>
        <taxon>Pseudoalteromonadaceae</taxon>
        <taxon>Pseudoalteromonas</taxon>
    </lineage>
</organism>
<name>A0ABZ0MBW3_9GAMM</name>
<accession>A0ABZ0MBW3</accession>
<evidence type="ECO:0000313" key="1">
    <source>
        <dbReference type="EMBL" id="WOX29321.1"/>
    </source>
</evidence>
<protein>
    <submittedName>
        <fullName evidence="1">Uncharacterized protein</fullName>
    </submittedName>
</protein>
<proteinExistence type="predicted"/>
<keyword evidence="2" id="KW-1185">Reference proteome</keyword>
<gene>
    <name evidence="1" type="ORF">R5H13_03355</name>
</gene>
<reference evidence="1 2" key="1">
    <citation type="submission" date="2023-10" db="EMBL/GenBank/DDBJ databases">
        <title>To unveil natural product biosynthetic capacity in Pseudoalteromonas.</title>
        <authorList>
            <person name="Wang J."/>
        </authorList>
    </citation>
    <scope>NUCLEOTIDE SEQUENCE [LARGE SCALE GENOMIC DNA]</scope>
    <source>
        <strain evidence="1 2">DSM 15914</strain>
    </source>
</reference>
<sequence>MTGGVLEQQQNTIWYDEASRLVFAELVNVFYARELPKLAELSDHTRLQRLLNSLPYYVERAATHIIHGDVPLELDSFNGCWLAKQKSQPKCDDAANAAFFTTKVKVGLVVPVLYADSTGTTVRLDSVDQVNEADKLHCNQFGWFSVNGNSLQASDEARVQLLKPTKVLMTAACCGHTWYFGKAVVPRRLTLREMLLASSINWPQVQKTKTSQLS</sequence>